<organism evidence="7 8">
    <name type="scientific">Sporormia fimetaria CBS 119925</name>
    <dbReference type="NCBI Taxonomy" id="1340428"/>
    <lineage>
        <taxon>Eukaryota</taxon>
        <taxon>Fungi</taxon>
        <taxon>Dikarya</taxon>
        <taxon>Ascomycota</taxon>
        <taxon>Pezizomycotina</taxon>
        <taxon>Dothideomycetes</taxon>
        <taxon>Pleosporomycetidae</taxon>
        <taxon>Pleosporales</taxon>
        <taxon>Sporormiaceae</taxon>
        <taxon>Sporormia</taxon>
    </lineage>
</organism>
<evidence type="ECO:0000313" key="8">
    <source>
        <dbReference type="Proteomes" id="UP000799440"/>
    </source>
</evidence>
<dbReference type="InterPro" id="IPR018201">
    <property type="entry name" value="Ketoacyl_synth_AS"/>
</dbReference>
<sequence>MGYWLDENIWHFDTRFFGISPAEAEIMDPQHRLLLENVYEAMESAGLAMEDLQGTDTGVFVGMMATDYSIEVNQDAQAASSPLLATGTSRAMASNRISFTFDFRGPSMTIDTACSSSMMAVHLAVAALRRGDCQVAFACGSNLMLVPGDFVLMTKMNMVSPDGRSKMWDRSADGYGRGEGVAVICLKPRDAAVRDGDHIEAIIRETATNQDGRTKAITLPSAEAQASLIRKTYRNAGLNLAQATSRPQYFEAHGTGTRVGDPLEAEAINSAFFPPDREHSDDEVLYIGSIKSIIGHTEATAGLAGLLRATLAVRYGMIPPNLLYERLNPDVSPFVEHLQLVSAVNPWPTVPANCPRRASINSFGFGGSNVHVIIESHESVATRRVSTVPFMNQPLFTPFTFSAPSEPASMALMGQYLKYLEEQGTTVSLRDLVWTLQYRRSQFSCRCAISATSLGDLCRQLRYIVGTSTLGTENQHFDRACLSVQPRVMAIFTGQGAQWASMGKELITKSAYASRIMARLESALASLPDEYRPEWSLKDELLIESGKSRINEAILSQPLTTAIQILLVNLLKTAGVRFHVVLGHFSGEIAAAYASGYITAEYAIRTAYFRGLFSTYAGGKHGQNGAMLVTYLNPEEAFAFCSTSEFKGRIVVAAYNSPSISTLSGDADAIELAIERLDTRGIFVRELRVERAYHSHHMQTCVEMYHGADAFWGVSSSLEGEQPLWFSSVYPGKRMGRQPLQKSYWIDNMLQPVRFMDAVASAVSKTGLPDMFLEIGPNTTLKKPVQQIMGESAKDIHYVGLLKRGSDSMVTLSAALGCIWTRFGRAAVDFNEYEKRLSGGSQPRLLKDLFCYPWQHDKEYRVENRSLCRRFAYQFPPNELLGEEIHTEPQNMAKWRQFLNVKDTPWILEHALDGVPVLPASAYVAMITAAVRRMHHKRTIRLIDVQDLQLELPINFDHVAGPRGDGLDRAQHLLFC</sequence>
<dbReference type="InterPro" id="IPR001227">
    <property type="entry name" value="Ac_transferase_dom_sf"/>
</dbReference>
<dbReference type="InterPro" id="IPR049552">
    <property type="entry name" value="PKS_DH_N"/>
</dbReference>
<dbReference type="Pfam" id="PF21089">
    <property type="entry name" value="PKS_DH_N"/>
    <property type="match status" value="1"/>
</dbReference>
<dbReference type="Gene3D" id="3.40.366.10">
    <property type="entry name" value="Malonyl-Coenzyme A Acyl Carrier Protein, domain 2"/>
    <property type="match status" value="1"/>
</dbReference>
<name>A0A6A6VDH1_9PLEO</name>
<dbReference type="GO" id="GO:0006633">
    <property type="term" value="P:fatty acid biosynthetic process"/>
    <property type="evidence" value="ECO:0007669"/>
    <property type="project" value="InterPro"/>
</dbReference>
<dbReference type="Pfam" id="PF00109">
    <property type="entry name" value="ketoacyl-synt"/>
    <property type="match status" value="1"/>
</dbReference>
<dbReference type="SUPFAM" id="SSF52151">
    <property type="entry name" value="FabD/lysophospholipase-like"/>
    <property type="match status" value="1"/>
</dbReference>
<dbReference type="InterPro" id="IPR016039">
    <property type="entry name" value="Thiolase-like"/>
</dbReference>
<keyword evidence="1" id="KW-0596">Phosphopantetheine</keyword>
<evidence type="ECO:0000256" key="1">
    <source>
        <dbReference type="ARBA" id="ARBA00022450"/>
    </source>
</evidence>
<dbReference type="SUPFAM" id="SSF53901">
    <property type="entry name" value="Thiolase-like"/>
    <property type="match status" value="1"/>
</dbReference>
<dbReference type="Gene3D" id="3.10.129.110">
    <property type="entry name" value="Polyketide synthase dehydratase"/>
    <property type="match status" value="1"/>
</dbReference>
<dbReference type="EMBL" id="MU006571">
    <property type="protein sequence ID" value="KAF2747789.1"/>
    <property type="molecule type" value="Genomic_DNA"/>
</dbReference>
<dbReference type="InterPro" id="IPR042104">
    <property type="entry name" value="PKS_dehydratase_sf"/>
</dbReference>
<dbReference type="Pfam" id="PF02801">
    <property type="entry name" value="Ketoacyl-synt_C"/>
    <property type="match status" value="1"/>
</dbReference>
<dbReference type="PANTHER" id="PTHR43775">
    <property type="entry name" value="FATTY ACID SYNTHASE"/>
    <property type="match status" value="1"/>
</dbReference>
<proteinExistence type="predicted"/>
<dbReference type="InterPro" id="IPR050091">
    <property type="entry name" value="PKS_NRPS_Biosynth_Enz"/>
</dbReference>
<evidence type="ECO:0000256" key="2">
    <source>
        <dbReference type="ARBA" id="ARBA00022553"/>
    </source>
</evidence>
<dbReference type="PROSITE" id="PS00606">
    <property type="entry name" value="KS3_1"/>
    <property type="match status" value="1"/>
</dbReference>
<dbReference type="SUPFAM" id="SSF55048">
    <property type="entry name" value="Probable ACP-binding domain of malonyl-CoA ACP transacylase"/>
    <property type="match status" value="1"/>
</dbReference>
<evidence type="ECO:0000256" key="4">
    <source>
        <dbReference type="PROSITE-ProRule" id="PRU01363"/>
    </source>
</evidence>
<dbReference type="InterPro" id="IPR049900">
    <property type="entry name" value="PKS_mFAS_DH"/>
</dbReference>
<evidence type="ECO:0000259" key="5">
    <source>
        <dbReference type="PROSITE" id="PS52004"/>
    </source>
</evidence>
<dbReference type="InterPro" id="IPR014043">
    <property type="entry name" value="Acyl_transferase_dom"/>
</dbReference>
<dbReference type="GO" id="GO:0044550">
    <property type="term" value="P:secondary metabolite biosynthetic process"/>
    <property type="evidence" value="ECO:0007669"/>
    <property type="project" value="TreeGrafter"/>
</dbReference>
<evidence type="ECO:0000313" key="7">
    <source>
        <dbReference type="EMBL" id="KAF2747789.1"/>
    </source>
</evidence>
<dbReference type="InterPro" id="IPR014030">
    <property type="entry name" value="Ketoacyl_synth_N"/>
</dbReference>
<evidence type="ECO:0000259" key="6">
    <source>
        <dbReference type="PROSITE" id="PS52019"/>
    </source>
</evidence>
<dbReference type="PROSITE" id="PS52004">
    <property type="entry name" value="KS3_2"/>
    <property type="match status" value="1"/>
</dbReference>
<dbReference type="Gene3D" id="3.40.47.10">
    <property type="match status" value="1"/>
</dbReference>
<dbReference type="GO" id="GO:0004312">
    <property type="term" value="F:fatty acid synthase activity"/>
    <property type="evidence" value="ECO:0007669"/>
    <property type="project" value="TreeGrafter"/>
</dbReference>
<dbReference type="AlphaFoldDB" id="A0A6A6VDH1"/>
<keyword evidence="3" id="KW-0808">Transferase</keyword>
<dbReference type="InterPro" id="IPR014031">
    <property type="entry name" value="Ketoacyl_synth_C"/>
</dbReference>
<dbReference type="InterPro" id="IPR020841">
    <property type="entry name" value="PKS_Beta-ketoAc_synthase_dom"/>
</dbReference>
<dbReference type="CDD" id="cd00833">
    <property type="entry name" value="PKS"/>
    <property type="match status" value="1"/>
</dbReference>
<accession>A0A6A6VDH1</accession>
<feature type="domain" description="PKS/mFAS DH" evidence="6">
    <location>
        <begin position="878"/>
        <end position="976"/>
    </location>
</feature>
<gene>
    <name evidence="7" type="ORF">M011DRAFT_458206</name>
</gene>
<comment type="caution">
    <text evidence="4">Lacks conserved residue(s) required for the propagation of feature annotation.</text>
</comment>
<dbReference type="InterPro" id="IPR016035">
    <property type="entry name" value="Acyl_Trfase/lysoPLipase"/>
</dbReference>
<keyword evidence="2" id="KW-0597">Phosphoprotein</keyword>
<dbReference type="PANTHER" id="PTHR43775:SF20">
    <property type="entry name" value="HYBRID PKS-NRPS SYNTHETASE APDA"/>
    <property type="match status" value="1"/>
</dbReference>
<protein>
    <submittedName>
        <fullName evidence="7">Ketoacyl-synt-domain-containing protein</fullName>
    </submittedName>
</protein>
<dbReference type="SMART" id="SM00825">
    <property type="entry name" value="PKS_KS"/>
    <property type="match status" value="1"/>
</dbReference>
<dbReference type="InterPro" id="IPR032821">
    <property type="entry name" value="PKS_assoc"/>
</dbReference>
<keyword evidence="8" id="KW-1185">Reference proteome</keyword>
<dbReference type="OrthoDB" id="329835at2759"/>
<reference evidence="7" key="1">
    <citation type="journal article" date="2020" name="Stud. Mycol.">
        <title>101 Dothideomycetes genomes: a test case for predicting lifestyles and emergence of pathogens.</title>
        <authorList>
            <person name="Haridas S."/>
            <person name="Albert R."/>
            <person name="Binder M."/>
            <person name="Bloem J."/>
            <person name="Labutti K."/>
            <person name="Salamov A."/>
            <person name="Andreopoulos B."/>
            <person name="Baker S."/>
            <person name="Barry K."/>
            <person name="Bills G."/>
            <person name="Bluhm B."/>
            <person name="Cannon C."/>
            <person name="Castanera R."/>
            <person name="Culley D."/>
            <person name="Daum C."/>
            <person name="Ezra D."/>
            <person name="Gonzalez J."/>
            <person name="Henrissat B."/>
            <person name="Kuo A."/>
            <person name="Liang C."/>
            <person name="Lipzen A."/>
            <person name="Lutzoni F."/>
            <person name="Magnuson J."/>
            <person name="Mondo S."/>
            <person name="Nolan M."/>
            <person name="Ohm R."/>
            <person name="Pangilinan J."/>
            <person name="Park H.-J."/>
            <person name="Ramirez L."/>
            <person name="Alfaro M."/>
            <person name="Sun H."/>
            <person name="Tritt A."/>
            <person name="Yoshinaga Y."/>
            <person name="Zwiers L.-H."/>
            <person name="Turgeon B."/>
            <person name="Goodwin S."/>
            <person name="Spatafora J."/>
            <person name="Crous P."/>
            <person name="Grigoriev I."/>
        </authorList>
    </citation>
    <scope>NUCLEOTIDE SEQUENCE</scope>
    <source>
        <strain evidence="7">CBS 119925</strain>
    </source>
</reference>
<dbReference type="Pfam" id="PF00698">
    <property type="entry name" value="Acyl_transf_1"/>
    <property type="match status" value="1"/>
</dbReference>
<dbReference type="PROSITE" id="PS52019">
    <property type="entry name" value="PKS_MFAS_DH"/>
    <property type="match status" value="1"/>
</dbReference>
<evidence type="ECO:0000256" key="3">
    <source>
        <dbReference type="ARBA" id="ARBA00022679"/>
    </source>
</evidence>
<dbReference type="InterPro" id="IPR016036">
    <property type="entry name" value="Malonyl_transacylase_ACP-bd"/>
</dbReference>
<feature type="domain" description="Ketosynthase family 3 (KS3)" evidence="5">
    <location>
        <begin position="1"/>
        <end position="376"/>
    </location>
</feature>
<dbReference type="GO" id="GO:0004315">
    <property type="term" value="F:3-oxoacyl-[acyl-carrier-protein] synthase activity"/>
    <property type="evidence" value="ECO:0007669"/>
    <property type="project" value="InterPro"/>
</dbReference>
<dbReference type="SMART" id="SM00827">
    <property type="entry name" value="PKS_AT"/>
    <property type="match status" value="1"/>
</dbReference>
<dbReference type="Pfam" id="PF16197">
    <property type="entry name" value="KAsynt_C_assoc"/>
    <property type="match status" value="1"/>
</dbReference>
<dbReference type="Proteomes" id="UP000799440">
    <property type="component" value="Unassembled WGS sequence"/>
</dbReference>